<evidence type="ECO:0000256" key="1">
    <source>
        <dbReference type="ARBA" id="ARBA00001946"/>
    </source>
</evidence>
<keyword evidence="6" id="KW-1185">Reference proteome</keyword>
<dbReference type="Gene3D" id="3.30.390.10">
    <property type="entry name" value="Enolase-like, N-terminal domain"/>
    <property type="match status" value="1"/>
</dbReference>
<protein>
    <submittedName>
        <fullName evidence="5">Mandelate racemase/muconate lactonizing enzyme family protein</fullName>
    </submittedName>
</protein>
<dbReference type="Gene3D" id="3.20.20.120">
    <property type="entry name" value="Enolase-like C-terminal domain"/>
    <property type="match status" value="1"/>
</dbReference>
<dbReference type="SUPFAM" id="SSF51604">
    <property type="entry name" value="Enolase C-terminal domain-like"/>
    <property type="match status" value="1"/>
</dbReference>
<dbReference type="InterPro" id="IPR046945">
    <property type="entry name" value="RHMD-like"/>
</dbReference>
<dbReference type="InterPro" id="IPR018110">
    <property type="entry name" value="Mandel_Rmase/mucon_lact_enz_CS"/>
</dbReference>
<dbReference type="InterPro" id="IPR013342">
    <property type="entry name" value="Mandelate_racemase_C"/>
</dbReference>
<comment type="cofactor">
    <cofactor evidence="1">
        <name>Mg(2+)</name>
        <dbReference type="ChEBI" id="CHEBI:18420"/>
    </cofactor>
</comment>
<dbReference type="SFLD" id="SFLDS00001">
    <property type="entry name" value="Enolase"/>
    <property type="match status" value="1"/>
</dbReference>
<dbReference type="EMBL" id="JAUHQA010000001">
    <property type="protein sequence ID" value="MDN4481079.1"/>
    <property type="molecule type" value="Genomic_DNA"/>
</dbReference>
<name>A0ABT8GI23_9MICO</name>
<dbReference type="CDD" id="cd03316">
    <property type="entry name" value="MR_like"/>
    <property type="match status" value="1"/>
</dbReference>
<keyword evidence="3" id="KW-0460">Magnesium</keyword>
<evidence type="ECO:0000259" key="4">
    <source>
        <dbReference type="SMART" id="SM00922"/>
    </source>
</evidence>
<dbReference type="Proteomes" id="UP001172708">
    <property type="component" value="Unassembled WGS sequence"/>
</dbReference>
<dbReference type="InterPro" id="IPR013341">
    <property type="entry name" value="Mandelate_racemase_N_dom"/>
</dbReference>
<dbReference type="PROSITE" id="PS00909">
    <property type="entry name" value="MR_MLE_2"/>
    <property type="match status" value="1"/>
</dbReference>
<dbReference type="InterPro" id="IPR036849">
    <property type="entry name" value="Enolase-like_C_sf"/>
</dbReference>
<accession>A0ABT8GI23</accession>
<keyword evidence="2" id="KW-0479">Metal-binding</keyword>
<organism evidence="5 6">
    <name type="scientific">Demequina muriae</name>
    <dbReference type="NCBI Taxonomy" id="3051664"/>
    <lineage>
        <taxon>Bacteria</taxon>
        <taxon>Bacillati</taxon>
        <taxon>Actinomycetota</taxon>
        <taxon>Actinomycetes</taxon>
        <taxon>Micrococcales</taxon>
        <taxon>Demequinaceae</taxon>
        <taxon>Demequina</taxon>
    </lineage>
</organism>
<sequence>MTAPVAHASARRLRVPLSRPWGPDVSEVSVIVVDVQDSDGASGQGFAWTPSIGARAVLAMIEDHVLPHAVGRPASPDAWTDGWEHVHEAGGGGVTTIALAGLDLALWDLRCRRESMPLADALGRRHDTQPAYGSGVNLHYSLHELVSQAKRWVEAGFGAVKVKVGRPTLAEDLERLRAVRDVIGPERSLMVDANQRWDVDTAAVAANAMAEVGIAWLEEPLRADDLAGHVALKARTSVPIALGENLHTLHRFRDFIAAGAVDVVQPNVIRVGGITPFLDVAALARDAGVALAPHLLPEISAQLAFALPERTWVEDVEGAGFWQSGALKAPTGVTIADGRVSGGRRAGLGFEFKEEIS</sequence>
<dbReference type="Pfam" id="PF02746">
    <property type="entry name" value="MR_MLE_N"/>
    <property type="match status" value="1"/>
</dbReference>
<reference evidence="5" key="1">
    <citation type="submission" date="2023-06" db="EMBL/GenBank/DDBJ databases">
        <title>Egi l300058.</title>
        <authorList>
            <person name="Gao L."/>
            <person name="Fang B.-Z."/>
            <person name="Li W.-J."/>
        </authorList>
    </citation>
    <scope>NUCLEOTIDE SEQUENCE</scope>
    <source>
        <strain evidence="5">EGI L300058</strain>
    </source>
</reference>
<evidence type="ECO:0000256" key="2">
    <source>
        <dbReference type="ARBA" id="ARBA00022723"/>
    </source>
</evidence>
<dbReference type="InterPro" id="IPR029017">
    <property type="entry name" value="Enolase-like_N"/>
</dbReference>
<dbReference type="SUPFAM" id="SSF54826">
    <property type="entry name" value="Enolase N-terminal domain-like"/>
    <property type="match status" value="1"/>
</dbReference>
<dbReference type="InterPro" id="IPR029065">
    <property type="entry name" value="Enolase_C-like"/>
</dbReference>
<dbReference type="PANTHER" id="PTHR13794">
    <property type="entry name" value="ENOLASE SUPERFAMILY, MANDELATE RACEMASE"/>
    <property type="match status" value="1"/>
</dbReference>
<dbReference type="PANTHER" id="PTHR13794:SF58">
    <property type="entry name" value="MITOCHONDRIAL ENOLASE SUPERFAMILY MEMBER 1"/>
    <property type="match status" value="1"/>
</dbReference>
<feature type="domain" description="Mandelate racemase/muconate lactonizing enzyme C-terminal" evidence="4">
    <location>
        <begin position="142"/>
        <end position="239"/>
    </location>
</feature>
<comment type="caution">
    <text evidence="5">The sequence shown here is derived from an EMBL/GenBank/DDBJ whole genome shotgun (WGS) entry which is preliminary data.</text>
</comment>
<evidence type="ECO:0000313" key="6">
    <source>
        <dbReference type="Proteomes" id="UP001172708"/>
    </source>
</evidence>
<proteinExistence type="predicted"/>
<gene>
    <name evidence="5" type="ORF">QQX02_09115</name>
</gene>
<evidence type="ECO:0000313" key="5">
    <source>
        <dbReference type="EMBL" id="MDN4481079.1"/>
    </source>
</evidence>
<evidence type="ECO:0000256" key="3">
    <source>
        <dbReference type="ARBA" id="ARBA00022842"/>
    </source>
</evidence>
<dbReference type="Pfam" id="PF13378">
    <property type="entry name" value="MR_MLE_C"/>
    <property type="match status" value="1"/>
</dbReference>
<dbReference type="SMART" id="SM00922">
    <property type="entry name" value="MR_MLE"/>
    <property type="match status" value="1"/>
</dbReference>